<reference evidence="4" key="1">
    <citation type="submission" date="2016-10" db="EMBL/GenBank/DDBJ databases">
        <authorList>
            <person name="Varghese N."/>
            <person name="Submissions S."/>
        </authorList>
    </citation>
    <scope>NUCLEOTIDE SEQUENCE [LARGE SCALE GENOMIC DNA]</scope>
    <source>
        <strain evidence="4">DSM 3669</strain>
    </source>
</reference>
<dbReference type="SMART" id="SM00530">
    <property type="entry name" value="HTH_XRE"/>
    <property type="match status" value="1"/>
</dbReference>
<dbReference type="EMBL" id="FOYM01000025">
    <property type="protein sequence ID" value="SFR12409.1"/>
    <property type="molecule type" value="Genomic_DNA"/>
</dbReference>
<dbReference type="PANTHER" id="PTHR46797:SF1">
    <property type="entry name" value="METHYLPHOSPHONATE SYNTHASE"/>
    <property type="match status" value="1"/>
</dbReference>
<keyword evidence="1" id="KW-0238">DNA-binding</keyword>
<dbReference type="STRING" id="39060.SAMN05660706_12522"/>
<dbReference type="SUPFAM" id="SSF47413">
    <property type="entry name" value="lambda repressor-like DNA-binding domains"/>
    <property type="match status" value="1"/>
</dbReference>
<name>A0A1I6E3S3_9FIRM</name>
<dbReference type="PANTHER" id="PTHR46797">
    <property type="entry name" value="HTH-TYPE TRANSCRIPTIONAL REGULATOR"/>
    <property type="match status" value="1"/>
</dbReference>
<evidence type="ECO:0000259" key="2">
    <source>
        <dbReference type="PROSITE" id="PS50943"/>
    </source>
</evidence>
<proteinExistence type="predicted"/>
<dbReference type="Pfam" id="PF01381">
    <property type="entry name" value="HTH_3"/>
    <property type="match status" value="1"/>
</dbReference>
<dbReference type="PROSITE" id="PS50943">
    <property type="entry name" value="HTH_CROC1"/>
    <property type="match status" value="1"/>
</dbReference>
<dbReference type="Proteomes" id="UP000199584">
    <property type="component" value="Unassembled WGS sequence"/>
</dbReference>
<dbReference type="GO" id="GO:0005829">
    <property type="term" value="C:cytosol"/>
    <property type="evidence" value="ECO:0007669"/>
    <property type="project" value="TreeGrafter"/>
</dbReference>
<sequence length="232" mass="26381">MQVGDRIKELRTILGMSGRQLAGKADIAPSFLSDIERNKSNPTIETIQRICTALGVPLSDFFSKDKPELDPNLRRIVDAAKKLNSRQQELILGIMEEWARLNYTASIKEYRQDLTLLDKLAEKKNDIDYLCQLINSGIIVLTDKGRPLTPEQKDGFIKYLKEKAHPELLNSDINLKQSPLAAHMEGEPGLKPELEILLNQSLKLNQLLEKYLNNVENQNQPGTKISRLPRKR</sequence>
<keyword evidence="4" id="KW-1185">Reference proteome</keyword>
<dbReference type="InterPro" id="IPR001387">
    <property type="entry name" value="Cro/C1-type_HTH"/>
</dbReference>
<evidence type="ECO:0000256" key="1">
    <source>
        <dbReference type="ARBA" id="ARBA00023125"/>
    </source>
</evidence>
<dbReference type="AlphaFoldDB" id="A0A1I6E3S3"/>
<feature type="domain" description="HTH cro/C1-type" evidence="2">
    <location>
        <begin position="7"/>
        <end position="61"/>
    </location>
</feature>
<organism evidence="3 4">
    <name type="scientific">Desulfoscipio geothermicus DSM 3669</name>
    <dbReference type="NCBI Taxonomy" id="1121426"/>
    <lineage>
        <taxon>Bacteria</taxon>
        <taxon>Bacillati</taxon>
        <taxon>Bacillota</taxon>
        <taxon>Clostridia</taxon>
        <taxon>Eubacteriales</taxon>
        <taxon>Desulfallaceae</taxon>
        <taxon>Desulfoscipio</taxon>
    </lineage>
</organism>
<accession>A0A1I6E3S3</accession>
<dbReference type="InterPro" id="IPR050807">
    <property type="entry name" value="TransReg_Diox_bact_type"/>
</dbReference>
<dbReference type="InterPro" id="IPR010982">
    <property type="entry name" value="Lambda_DNA-bd_dom_sf"/>
</dbReference>
<evidence type="ECO:0000313" key="4">
    <source>
        <dbReference type="Proteomes" id="UP000199584"/>
    </source>
</evidence>
<dbReference type="GO" id="GO:0003677">
    <property type="term" value="F:DNA binding"/>
    <property type="evidence" value="ECO:0007669"/>
    <property type="project" value="UniProtKB-KW"/>
</dbReference>
<dbReference type="GO" id="GO:0003700">
    <property type="term" value="F:DNA-binding transcription factor activity"/>
    <property type="evidence" value="ECO:0007669"/>
    <property type="project" value="TreeGrafter"/>
</dbReference>
<dbReference type="CDD" id="cd00093">
    <property type="entry name" value="HTH_XRE"/>
    <property type="match status" value="1"/>
</dbReference>
<dbReference type="Gene3D" id="1.10.260.40">
    <property type="entry name" value="lambda repressor-like DNA-binding domains"/>
    <property type="match status" value="1"/>
</dbReference>
<dbReference type="RefSeq" id="WP_092485577.1">
    <property type="nucleotide sequence ID" value="NZ_FOYM01000025.1"/>
</dbReference>
<dbReference type="OrthoDB" id="1684348at2"/>
<gene>
    <name evidence="3" type="ORF">SAMN05660706_12522</name>
</gene>
<protein>
    <submittedName>
        <fullName evidence="3">Transcriptional regulator, contains XRE-family HTH domain</fullName>
    </submittedName>
</protein>
<evidence type="ECO:0000313" key="3">
    <source>
        <dbReference type="EMBL" id="SFR12409.1"/>
    </source>
</evidence>